<dbReference type="Pfam" id="PF14420">
    <property type="entry name" value="Clr5"/>
    <property type="match status" value="1"/>
</dbReference>
<dbReference type="EMBL" id="JAFIMR010000087">
    <property type="protein sequence ID" value="KAI1848307.1"/>
    <property type="molecule type" value="Genomic_DNA"/>
</dbReference>
<dbReference type="Gene3D" id="1.25.40.10">
    <property type="entry name" value="Tetratricopeptide repeat domain"/>
    <property type="match status" value="1"/>
</dbReference>
<dbReference type="PANTHER" id="PTHR38788:SF3">
    <property type="entry name" value="CLR5 DOMAIN-CONTAINING PROTEIN"/>
    <property type="match status" value="1"/>
</dbReference>
<reference evidence="2" key="1">
    <citation type="submission" date="2021-03" db="EMBL/GenBank/DDBJ databases">
        <title>Revisited historic fungal species revealed as producer of novel bioactive compounds through whole genome sequencing and comparative genomics.</title>
        <authorList>
            <person name="Vignolle G.A."/>
            <person name="Hochenegger N."/>
            <person name="Mach R.L."/>
            <person name="Mach-Aigner A.R."/>
            <person name="Javad Rahimi M."/>
            <person name="Salim K.A."/>
            <person name="Chan C.M."/>
            <person name="Lim L.B.L."/>
            <person name="Cai F."/>
            <person name="Druzhinina I.S."/>
            <person name="U'Ren J.M."/>
            <person name="Derntl C."/>
        </authorList>
    </citation>
    <scope>NUCLEOTIDE SEQUENCE</scope>
    <source>
        <strain evidence="2">TUCIM 5799</strain>
    </source>
</reference>
<dbReference type="InterPro" id="IPR025676">
    <property type="entry name" value="Clr5_dom"/>
</dbReference>
<evidence type="ECO:0000313" key="3">
    <source>
        <dbReference type="Proteomes" id="UP000829685"/>
    </source>
</evidence>
<organism evidence="2 3">
    <name type="scientific">Neoarthrinium moseri</name>
    <dbReference type="NCBI Taxonomy" id="1658444"/>
    <lineage>
        <taxon>Eukaryota</taxon>
        <taxon>Fungi</taxon>
        <taxon>Dikarya</taxon>
        <taxon>Ascomycota</taxon>
        <taxon>Pezizomycotina</taxon>
        <taxon>Sordariomycetes</taxon>
        <taxon>Xylariomycetidae</taxon>
        <taxon>Amphisphaeriales</taxon>
        <taxon>Apiosporaceae</taxon>
        <taxon>Neoarthrinium</taxon>
    </lineage>
</organism>
<protein>
    <recommendedName>
        <fullName evidence="1">Clr5 domain-containing protein</fullName>
    </recommendedName>
</protein>
<sequence length="456" mass="51733">MQSNVSWATAAAEWESHKGLIAYFYLTCGKTLREVKEIMHQQYSFQATERMYKARLKTWGFRKYLKSCEAEGFAHTPVEGPQDHVPVMCQRQLVSKREMALNTQKELSSTHCMGVETGLNPNPPVYLGLKRTEPPDHLRSSEAALWAVVNYSKASFETMRWNLTDHDLGADRTRIWWIEIQLAAQAVKDGRETEAGFAALSKCCGQYRSILQRDDAILIHCSYTAILQLAAIGKDLAMLLLNFISELCHIELGPSHPVAAFWASIRNIGVSGARDAAEPIMKAQLSLIEDHASPGSLAAAIFSGTLDPESVQDVTTATVARLCSRSTENSSHWMHWHIWARLSSSPSLYVDHGTFIATQYDTLLRRLDQDTLRRTRPSKIHLEMDIMQVTGSIQEFMGRTSHAEQFYRRAVDLALHQNSMEHPRILEAYNSLQSYYTRQGDAYAAQALRYEWKMHY</sequence>
<evidence type="ECO:0000313" key="2">
    <source>
        <dbReference type="EMBL" id="KAI1848307.1"/>
    </source>
</evidence>
<gene>
    <name evidence="2" type="ORF">JX265_013833</name>
</gene>
<dbReference type="AlphaFoldDB" id="A0A9P9W7Y8"/>
<dbReference type="Proteomes" id="UP000829685">
    <property type="component" value="Unassembled WGS sequence"/>
</dbReference>
<accession>A0A9P9W7Y8</accession>
<comment type="caution">
    <text evidence="2">The sequence shown here is derived from an EMBL/GenBank/DDBJ whole genome shotgun (WGS) entry which is preliminary data.</text>
</comment>
<name>A0A9P9W7Y8_9PEZI</name>
<dbReference type="InterPro" id="IPR011990">
    <property type="entry name" value="TPR-like_helical_dom_sf"/>
</dbReference>
<evidence type="ECO:0000259" key="1">
    <source>
        <dbReference type="Pfam" id="PF14420"/>
    </source>
</evidence>
<dbReference type="PANTHER" id="PTHR38788">
    <property type="entry name" value="CLR5 DOMAIN-CONTAINING PROTEIN"/>
    <property type="match status" value="1"/>
</dbReference>
<keyword evidence="3" id="KW-1185">Reference proteome</keyword>
<proteinExistence type="predicted"/>
<feature type="domain" description="Clr5" evidence="1">
    <location>
        <begin position="11"/>
        <end position="63"/>
    </location>
</feature>